<sequence length="272" mass="30152">MYAEAPSAEVDPMSTMQTSQPWQDTFYAEEPDIEAVFDVDIEAIRLYQRRTSFQFCAIVLAYSFLHIFLFLALKVLKRDGWAVFLVVSVAMVGSFFVAWVAQTLKAAVFGATWAALLHLCRALGLGMLFFWSVSYWVFYAVYTSTCMQAAMSGNTVPYGSGRVYMAIASSCVRYDQKNPMVSSAIALQDISTCTVEQRKMRRRCCGLIGETKTISLIHLKAANSRGSKIFVGVKDPRNFARLVMTIKNRPCAAPAFAPIASSSEIVWSAGVV</sequence>
<name>A0A9N8EI64_9STRA</name>
<accession>A0A9N8EI64</accession>
<proteinExistence type="predicted"/>
<organism evidence="2 3">
    <name type="scientific">Seminavis robusta</name>
    <dbReference type="NCBI Taxonomy" id="568900"/>
    <lineage>
        <taxon>Eukaryota</taxon>
        <taxon>Sar</taxon>
        <taxon>Stramenopiles</taxon>
        <taxon>Ochrophyta</taxon>
        <taxon>Bacillariophyta</taxon>
        <taxon>Bacillariophyceae</taxon>
        <taxon>Bacillariophycidae</taxon>
        <taxon>Naviculales</taxon>
        <taxon>Naviculaceae</taxon>
        <taxon>Seminavis</taxon>
    </lineage>
</organism>
<protein>
    <recommendedName>
        <fullName evidence="4">Transmembrane protein</fullName>
    </recommendedName>
</protein>
<evidence type="ECO:0000256" key="1">
    <source>
        <dbReference type="SAM" id="Phobius"/>
    </source>
</evidence>
<feature type="transmembrane region" description="Helical" evidence="1">
    <location>
        <begin position="81"/>
        <end position="101"/>
    </location>
</feature>
<evidence type="ECO:0000313" key="2">
    <source>
        <dbReference type="EMBL" id="CAB9521208.1"/>
    </source>
</evidence>
<keyword evidence="1" id="KW-1133">Transmembrane helix</keyword>
<keyword evidence="3" id="KW-1185">Reference proteome</keyword>
<feature type="transmembrane region" description="Helical" evidence="1">
    <location>
        <begin position="122"/>
        <end position="142"/>
    </location>
</feature>
<feature type="transmembrane region" description="Helical" evidence="1">
    <location>
        <begin position="55"/>
        <end position="75"/>
    </location>
</feature>
<keyword evidence="1" id="KW-0472">Membrane</keyword>
<reference evidence="2" key="1">
    <citation type="submission" date="2020-06" db="EMBL/GenBank/DDBJ databases">
        <authorList>
            <consortium name="Plant Systems Biology data submission"/>
        </authorList>
    </citation>
    <scope>NUCLEOTIDE SEQUENCE</scope>
    <source>
        <strain evidence="2">D6</strain>
    </source>
</reference>
<dbReference type="AlphaFoldDB" id="A0A9N8EI64"/>
<evidence type="ECO:0000313" key="3">
    <source>
        <dbReference type="Proteomes" id="UP001153069"/>
    </source>
</evidence>
<keyword evidence="1" id="KW-0812">Transmembrane</keyword>
<dbReference type="Proteomes" id="UP001153069">
    <property type="component" value="Unassembled WGS sequence"/>
</dbReference>
<dbReference type="EMBL" id="CAICTM010001173">
    <property type="protein sequence ID" value="CAB9521208.1"/>
    <property type="molecule type" value="Genomic_DNA"/>
</dbReference>
<comment type="caution">
    <text evidence="2">The sequence shown here is derived from an EMBL/GenBank/DDBJ whole genome shotgun (WGS) entry which is preliminary data.</text>
</comment>
<evidence type="ECO:0008006" key="4">
    <source>
        <dbReference type="Google" id="ProtNLM"/>
    </source>
</evidence>
<gene>
    <name evidence="2" type="ORF">SEMRO_1175_G249110.1</name>
</gene>